<dbReference type="SFLD" id="SFLDS00029">
    <property type="entry name" value="Radical_SAM"/>
    <property type="match status" value="1"/>
</dbReference>
<dbReference type="InterPro" id="IPR034505">
    <property type="entry name" value="Coproporphyrinogen-III_oxidase"/>
</dbReference>
<evidence type="ECO:0000313" key="5">
    <source>
        <dbReference type="EMBL" id="MSU08828.1"/>
    </source>
</evidence>
<dbReference type="SMART" id="SM00729">
    <property type="entry name" value="Elp3"/>
    <property type="match status" value="1"/>
</dbReference>
<dbReference type="InterPro" id="IPR058240">
    <property type="entry name" value="rSAM_sf"/>
</dbReference>
<comment type="caution">
    <text evidence="5">The sequence shown here is derived from an EMBL/GenBank/DDBJ whole genome shotgun (WGS) entry which is preliminary data.</text>
</comment>
<keyword evidence="3" id="KW-0479">Metal-binding</keyword>
<dbReference type="CDD" id="cd01335">
    <property type="entry name" value="Radical_SAM"/>
    <property type="match status" value="1"/>
</dbReference>
<comment type="subcellular location">
    <subcellularLocation>
        <location evidence="3">Cytoplasm</location>
    </subcellularLocation>
</comment>
<dbReference type="GO" id="GO:0005737">
    <property type="term" value="C:cytoplasm"/>
    <property type="evidence" value="ECO:0007669"/>
    <property type="project" value="UniProtKB-SubCell"/>
</dbReference>
<dbReference type="Proteomes" id="UP000433181">
    <property type="component" value="Unassembled WGS sequence"/>
</dbReference>
<evidence type="ECO:0000259" key="4">
    <source>
        <dbReference type="PROSITE" id="PS51918"/>
    </source>
</evidence>
<dbReference type="Gene3D" id="3.80.30.20">
    <property type="entry name" value="tm_1862 like domain"/>
    <property type="match status" value="1"/>
</dbReference>
<dbReference type="InterPro" id="IPR023404">
    <property type="entry name" value="rSAM_horseshoe"/>
</dbReference>
<evidence type="ECO:0000313" key="6">
    <source>
        <dbReference type="Proteomes" id="UP000433181"/>
    </source>
</evidence>
<reference evidence="5 6" key="1">
    <citation type="submission" date="2019-08" db="EMBL/GenBank/DDBJ databases">
        <title>In-depth cultivation of the pig gut microbiome towards novel bacterial diversity and tailored functional studies.</title>
        <authorList>
            <person name="Wylensek D."/>
            <person name="Hitch T.C.A."/>
            <person name="Clavel T."/>
        </authorList>
    </citation>
    <scope>NUCLEOTIDE SEQUENCE [LARGE SCALE GENOMIC DNA]</scope>
    <source>
        <strain evidence="5 6">WCA-693-APC-5D-A</strain>
    </source>
</reference>
<dbReference type="AlphaFoldDB" id="A0A6I2UBB2"/>
<dbReference type="InterPro" id="IPR004559">
    <property type="entry name" value="HemW-like"/>
</dbReference>
<dbReference type="GO" id="GO:0051539">
    <property type="term" value="F:4 iron, 4 sulfur cluster binding"/>
    <property type="evidence" value="ECO:0007669"/>
    <property type="project" value="UniProtKB-UniRule"/>
</dbReference>
<comment type="similarity">
    <text evidence="1">Belongs to the anaerobic coproporphyrinogen-III oxidase family. HemW subfamily.</text>
</comment>
<feature type="domain" description="Radical SAM core" evidence="4">
    <location>
        <begin position="1"/>
        <end position="246"/>
    </location>
</feature>
<dbReference type="SUPFAM" id="SSF102114">
    <property type="entry name" value="Radical SAM enzymes"/>
    <property type="match status" value="1"/>
</dbReference>
<accession>A0A6I2UBB2</accession>
<keyword evidence="6" id="KW-1185">Reference proteome</keyword>
<dbReference type="InterPro" id="IPR007197">
    <property type="entry name" value="rSAM"/>
</dbReference>
<dbReference type="InterPro" id="IPR010723">
    <property type="entry name" value="HemN_C"/>
</dbReference>
<comment type="function">
    <text evidence="3">Probably acts as a heme chaperone, transferring heme to an unknown acceptor. Binds one molecule of heme per monomer, possibly covalently. Binds 1 [4Fe-4S] cluster. The cluster is coordinated with 3 cysteines and an exchangeable S-adenosyl-L-methionine.</text>
</comment>
<dbReference type="Pfam" id="PF04055">
    <property type="entry name" value="Radical_SAM"/>
    <property type="match status" value="1"/>
</dbReference>
<sequence>MKDFGIYIHIPFCRQKCFYCDFPSFAGKERMIGPYLEALEQEMGQVRQRLWDRGEAVFGSDGKLAPGTIYIGGGTPTVLETVALPDVFYLLQKHIDVEHAGEITIEANPGTVDGEKLRLLHGFGINRLSLGVQSFDDGCLKAIGRIHSGQEAAEAVAEAQDAGFANISVDLMYGLPGQDMNMLRESVETALSLGVQHISIYGLQLEEGTVFDKLHQQGKLVLPSDELTEEMYDYITAFLPERGYYRYEISNFALPGYESRHNLSYWQDVPYLGFGSGAHSYWGDCRYQNSARIEVYMEEVFQGRAMCHVEEKVTEKAHIEEFCFLALRTAAGISVRRFAAVFGRDVHELYGEQIRRLVEKGLLLEDRERLCLSPLGMKYGNQVFGEFLLEDEK</sequence>
<keyword evidence="3" id="KW-0004">4Fe-4S</keyword>
<dbReference type="GeneID" id="96778761"/>
<keyword evidence="3" id="KW-0143">Chaperone</keyword>
<dbReference type="PANTHER" id="PTHR13932">
    <property type="entry name" value="COPROPORPHYRINIGEN III OXIDASE"/>
    <property type="match status" value="1"/>
</dbReference>
<dbReference type="NCBIfam" id="TIGR00539">
    <property type="entry name" value="hemN_rel"/>
    <property type="match status" value="1"/>
</dbReference>
<keyword evidence="3" id="KW-0949">S-adenosyl-L-methionine</keyword>
<dbReference type="Pfam" id="PF06969">
    <property type="entry name" value="HemN_C"/>
    <property type="match status" value="1"/>
</dbReference>
<dbReference type="InterPro" id="IPR006638">
    <property type="entry name" value="Elp3/MiaA/NifB-like_rSAM"/>
</dbReference>
<keyword evidence="3" id="KW-0349">Heme</keyword>
<keyword evidence="3" id="KW-0408">Iron</keyword>
<dbReference type="PANTHER" id="PTHR13932:SF5">
    <property type="entry name" value="RADICAL S-ADENOSYL METHIONINE DOMAIN-CONTAINING PROTEIN 1, MITOCHONDRIAL"/>
    <property type="match status" value="1"/>
</dbReference>
<keyword evidence="3" id="KW-0963">Cytoplasm</keyword>
<dbReference type="GO" id="GO:0006779">
    <property type="term" value="P:porphyrin-containing compound biosynthetic process"/>
    <property type="evidence" value="ECO:0007669"/>
    <property type="project" value="InterPro"/>
</dbReference>
<evidence type="ECO:0000256" key="2">
    <source>
        <dbReference type="ARBA" id="ARBA00017228"/>
    </source>
</evidence>
<dbReference type="SFLD" id="SFLDF00288">
    <property type="entry name" value="HemN-like__clustered_with_nucl"/>
    <property type="match status" value="1"/>
</dbReference>
<protein>
    <recommendedName>
        <fullName evidence="2 3">Heme chaperone HemW</fullName>
    </recommendedName>
</protein>
<evidence type="ECO:0000256" key="3">
    <source>
        <dbReference type="RuleBase" id="RU364116"/>
    </source>
</evidence>
<dbReference type="RefSeq" id="WP_154406984.1">
    <property type="nucleotide sequence ID" value="NZ_VUNR01000012.1"/>
</dbReference>
<name>A0A6I2UBB2_9FIRM</name>
<proteinExistence type="inferred from homology"/>
<dbReference type="PROSITE" id="PS51918">
    <property type="entry name" value="RADICAL_SAM"/>
    <property type="match status" value="1"/>
</dbReference>
<keyword evidence="3" id="KW-0411">Iron-sulfur</keyword>
<gene>
    <name evidence="5" type="primary">hemW</name>
    <name evidence="5" type="ORF">FYJ84_07510</name>
</gene>
<dbReference type="GO" id="GO:0046872">
    <property type="term" value="F:metal ion binding"/>
    <property type="evidence" value="ECO:0007669"/>
    <property type="project" value="UniProtKB-UniRule"/>
</dbReference>
<dbReference type="SFLD" id="SFLDG01065">
    <property type="entry name" value="anaerobic_coproporphyrinogen-I"/>
    <property type="match status" value="1"/>
</dbReference>
<organism evidence="5 6">
    <name type="scientific">Anaerovibrio slackiae</name>
    <dbReference type="NCBI Taxonomy" id="2652309"/>
    <lineage>
        <taxon>Bacteria</taxon>
        <taxon>Bacillati</taxon>
        <taxon>Bacillota</taxon>
        <taxon>Negativicutes</taxon>
        <taxon>Selenomonadales</taxon>
        <taxon>Selenomonadaceae</taxon>
        <taxon>Anaerovibrio</taxon>
    </lineage>
</organism>
<dbReference type="SFLD" id="SFLDF00562">
    <property type="entry name" value="HemN-like__clustered_with_heat"/>
    <property type="match status" value="1"/>
</dbReference>
<dbReference type="GO" id="GO:0004109">
    <property type="term" value="F:coproporphyrinogen oxidase activity"/>
    <property type="evidence" value="ECO:0007669"/>
    <property type="project" value="InterPro"/>
</dbReference>
<dbReference type="EMBL" id="VUNR01000012">
    <property type="protein sequence ID" value="MSU08828.1"/>
    <property type="molecule type" value="Genomic_DNA"/>
</dbReference>
<evidence type="ECO:0000256" key="1">
    <source>
        <dbReference type="ARBA" id="ARBA00006100"/>
    </source>
</evidence>